<dbReference type="RefSeq" id="WP_149569017.1">
    <property type="nucleotide sequence ID" value="NZ_CP035807.1"/>
</dbReference>
<dbReference type="KEGG" id="sper:EW093_14100"/>
<evidence type="ECO:0000313" key="1">
    <source>
        <dbReference type="EMBL" id="QEN05784.1"/>
    </source>
</evidence>
<reference evidence="1 2" key="2">
    <citation type="submission" date="2019-09" db="EMBL/GenBank/DDBJ databases">
        <title>Complete Genome Sequence and Methylome Analysis of free living Spirochaetas.</title>
        <authorList>
            <person name="Leshcheva N."/>
            <person name="Mikheeva N."/>
        </authorList>
    </citation>
    <scope>NUCLEOTIDE SEQUENCE [LARGE SCALE GENOMIC DNA]</scope>
    <source>
        <strain evidence="1 2">P</strain>
    </source>
</reference>
<protein>
    <submittedName>
        <fullName evidence="1">Uncharacterized protein</fullName>
    </submittedName>
</protein>
<organism evidence="1 2">
    <name type="scientific">Thiospirochaeta perfilievii</name>
    <dbReference type="NCBI Taxonomy" id="252967"/>
    <lineage>
        <taxon>Bacteria</taxon>
        <taxon>Pseudomonadati</taxon>
        <taxon>Spirochaetota</taxon>
        <taxon>Spirochaetia</taxon>
        <taxon>Spirochaetales</taxon>
        <taxon>Spirochaetaceae</taxon>
        <taxon>Thiospirochaeta</taxon>
    </lineage>
</organism>
<dbReference type="AlphaFoldDB" id="A0A5C1QGN6"/>
<proteinExistence type="predicted"/>
<gene>
    <name evidence="1" type="ORF">EW093_14100</name>
</gene>
<dbReference type="Proteomes" id="UP000323824">
    <property type="component" value="Chromosome"/>
</dbReference>
<sequence>MEKVKGIVSSKSFSVINCYGVYTVYFWMQVDRNKYIFGDVCIHYSTRKEIELKPGDIIETYGRIKTFNGPILKVKSIKFLSNLV</sequence>
<keyword evidence="2" id="KW-1185">Reference proteome</keyword>
<reference evidence="1 2" key="1">
    <citation type="submission" date="2019-02" db="EMBL/GenBank/DDBJ databases">
        <authorList>
            <person name="Fomenkov A."/>
            <person name="Dubinina G."/>
            <person name="Grabovich M."/>
            <person name="Vincze T."/>
            <person name="Roberts R.J."/>
        </authorList>
    </citation>
    <scope>NUCLEOTIDE SEQUENCE [LARGE SCALE GENOMIC DNA]</scope>
    <source>
        <strain evidence="1 2">P</strain>
    </source>
</reference>
<accession>A0A5C1QGN6</accession>
<evidence type="ECO:0000313" key="2">
    <source>
        <dbReference type="Proteomes" id="UP000323824"/>
    </source>
</evidence>
<dbReference type="EMBL" id="CP035807">
    <property type="protein sequence ID" value="QEN05784.1"/>
    <property type="molecule type" value="Genomic_DNA"/>
</dbReference>
<name>A0A5C1QGN6_9SPIO</name>